<reference evidence="1" key="1">
    <citation type="journal article" date="2020" name="G3 (Bethesda)">
        <title>High-Quality Assemblies for Three Invasive Social Wasps from the &lt;i&gt;Vespula&lt;/i&gt; Genus.</title>
        <authorList>
            <person name="Harrop T.W.R."/>
            <person name="Guhlin J."/>
            <person name="McLaughlin G.M."/>
            <person name="Permina E."/>
            <person name="Stockwell P."/>
            <person name="Gilligan J."/>
            <person name="Le Lec M.F."/>
            <person name="Gruber M.A.M."/>
            <person name="Quinn O."/>
            <person name="Lovegrove M."/>
            <person name="Duncan E.J."/>
            <person name="Remnant E.J."/>
            <person name="Van Eeckhoven J."/>
            <person name="Graham B."/>
            <person name="Knapp R.A."/>
            <person name="Langford K.W."/>
            <person name="Kronenberg Z."/>
            <person name="Press M.O."/>
            <person name="Eacker S.M."/>
            <person name="Wilson-Rankin E.E."/>
            <person name="Purcell J."/>
            <person name="Lester P.J."/>
            <person name="Dearden P.K."/>
        </authorList>
    </citation>
    <scope>NUCLEOTIDE SEQUENCE</scope>
    <source>
        <strain evidence="1">Marl-1</strain>
    </source>
</reference>
<accession>A0A834N2E8</accession>
<protein>
    <submittedName>
        <fullName evidence="1">Uncharacterized protein</fullName>
    </submittedName>
</protein>
<proteinExistence type="predicted"/>
<evidence type="ECO:0000313" key="2">
    <source>
        <dbReference type="Proteomes" id="UP000614350"/>
    </source>
</evidence>
<gene>
    <name evidence="1" type="ORF">HZH66_009138</name>
</gene>
<sequence length="118" mass="13326">MISEDTDKYAVRKRTRRSKWHARLPLARATLLKARPSSLSVQQAEGSLRPDEHVKSLYRNFIETGGKDNLHIFLDLNNNEKIFKVGTYSIPANKYSNVKTGKCYNGQSKVGTRQMGGA</sequence>
<organism evidence="1 2">
    <name type="scientific">Vespula vulgaris</name>
    <name type="common">Yellow jacket</name>
    <name type="synonym">Wasp</name>
    <dbReference type="NCBI Taxonomy" id="7454"/>
    <lineage>
        <taxon>Eukaryota</taxon>
        <taxon>Metazoa</taxon>
        <taxon>Ecdysozoa</taxon>
        <taxon>Arthropoda</taxon>
        <taxon>Hexapoda</taxon>
        <taxon>Insecta</taxon>
        <taxon>Pterygota</taxon>
        <taxon>Neoptera</taxon>
        <taxon>Endopterygota</taxon>
        <taxon>Hymenoptera</taxon>
        <taxon>Apocrita</taxon>
        <taxon>Aculeata</taxon>
        <taxon>Vespoidea</taxon>
        <taxon>Vespidae</taxon>
        <taxon>Vespinae</taxon>
        <taxon>Vespula</taxon>
    </lineage>
</organism>
<dbReference type="EMBL" id="JACSEA010000009">
    <property type="protein sequence ID" value="KAF7393305.1"/>
    <property type="molecule type" value="Genomic_DNA"/>
</dbReference>
<dbReference type="Proteomes" id="UP000614350">
    <property type="component" value="Unassembled WGS sequence"/>
</dbReference>
<dbReference type="AlphaFoldDB" id="A0A834N2E8"/>
<name>A0A834N2E8_VESVU</name>
<keyword evidence="2" id="KW-1185">Reference proteome</keyword>
<evidence type="ECO:0000313" key="1">
    <source>
        <dbReference type="EMBL" id="KAF7393305.1"/>
    </source>
</evidence>
<comment type="caution">
    <text evidence="1">The sequence shown here is derived from an EMBL/GenBank/DDBJ whole genome shotgun (WGS) entry which is preliminary data.</text>
</comment>